<accession>A0A6A6VDC9</accession>
<dbReference type="PANTHER" id="PTHR47792:SF1">
    <property type="entry name" value="PROTEIN SOK2-RELATED"/>
    <property type="match status" value="1"/>
</dbReference>
<feature type="compositionally biased region" description="Polar residues" evidence="7">
    <location>
        <begin position="570"/>
        <end position="583"/>
    </location>
</feature>
<dbReference type="GO" id="GO:0030435">
    <property type="term" value="P:sporulation resulting in formation of a cellular spore"/>
    <property type="evidence" value="ECO:0007669"/>
    <property type="project" value="UniProtKB-KW"/>
</dbReference>
<dbReference type="GO" id="GO:0048315">
    <property type="term" value="P:conidium formation"/>
    <property type="evidence" value="ECO:0007669"/>
    <property type="project" value="UniProtKB-KW"/>
</dbReference>
<dbReference type="Pfam" id="PF04383">
    <property type="entry name" value="KilA-N"/>
    <property type="match status" value="1"/>
</dbReference>
<dbReference type="Gene3D" id="3.10.260.10">
    <property type="entry name" value="Transcription regulator HTH, APSES-type DNA-binding domain"/>
    <property type="match status" value="1"/>
</dbReference>
<keyword evidence="4" id="KW-0238">DNA-binding</keyword>
<dbReference type="InterPro" id="IPR003163">
    <property type="entry name" value="Tscrpt_reg_HTH_APSES-type"/>
</dbReference>
<feature type="compositionally biased region" description="Polar residues" evidence="7">
    <location>
        <begin position="499"/>
        <end position="552"/>
    </location>
</feature>
<evidence type="ECO:0000256" key="6">
    <source>
        <dbReference type="ARBA" id="ARBA00023321"/>
    </source>
</evidence>
<feature type="compositionally biased region" description="Basic and acidic residues" evidence="7">
    <location>
        <begin position="588"/>
        <end position="614"/>
    </location>
</feature>
<dbReference type="FunFam" id="3.10.260.10:FF:000003">
    <property type="entry name" value="Ascospore maturation 1 protein"/>
    <property type="match status" value="1"/>
</dbReference>
<keyword evidence="6" id="KW-0183">Conidiation</keyword>
<dbReference type="GO" id="GO:0045944">
    <property type="term" value="P:positive regulation of transcription by RNA polymerase II"/>
    <property type="evidence" value="ECO:0007669"/>
    <property type="project" value="TreeGrafter"/>
</dbReference>
<gene>
    <name evidence="9" type="ORF">M011DRAFT_63063</name>
</gene>
<evidence type="ECO:0000259" key="8">
    <source>
        <dbReference type="PROSITE" id="PS51299"/>
    </source>
</evidence>
<keyword evidence="3" id="KW-0805">Transcription regulation</keyword>
<protein>
    <submittedName>
        <fullName evidence="9">Apses-domain-containing protein</fullName>
    </submittedName>
</protein>
<evidence type="ECO:0000256" key="5">
    <source>
        <dbReference type="ARBA" id="ARBA00023163"/>
    </source>
</evidence>
<feature type="compositionally biased region" description="Low complexity" evidence="7">
    <location>
        <begin position="13"/>
        <end position="23"/>
    </location>
</feature>
<evidence type="ECO:0000256" key="3">
    <source>
        <dbReference type="ARBA" id="ARBA00023015"/>
    </source>
</evidence>
<dbReference type="EMBL" id="MU006574">
    <property type="protein sequence ID" value="KAF2747117.1"/>
    <property type="molecule type" value="Genomic_DNA"/>
</dbReference>
<keyword evidence="5" id="KW-0804">Transcription</keyword>
<evidence type="ECO:0000256" key="2">
    <source>
        <dbReference type="ARBA" id="ARBA00022969"/>
    </source>
</evidence>
<dbReference type="AlphaFoldDB" id="A0A6A6VDC9"/>
<feature type="domain" description="HTH APSES-type" evidence="8">
    <location>
        <begin position="169"/>
        <end position="275"/>
    </location>
</feature>
<dbReference type="InterPro" id="IPR018004">
    <property type="entry name" value="KilA/APSES_HTH"/>
</dbReference>
<feature type="compositionally biased region" description="Basic and acidic residues" evidence="7">
    <location>
        <begin position="1"/>
        <end position="12"/>
    </location>
</feature>
<sequence length="647" mass="69535">MEGHFGEDEHAQHTTGHGQQSHHNNVHGQQPHHPPTSQASNAMAHYSVAPSLAQYSSSGPPANNFAFSNSSFTQYQNAHPTANANHYPAAPQYPGHYNYNSGAPTPMAASSALSLPSALPTAQMPGQPPYNLPAMSTPQLSNGANVTYSAAPHQFDHTGQVAPPGMKPRVTATLWEDEGTLCFQVEAKGVCVARREDNNFINGTKLLNVAGMTRGRRDGILKSEKQRHVVKIGPMHLKGVWIPFDRALDFANKEKITEVLYPLFVNDISALLYHPSNPQRQMGDATAVTNVRRNMDPARFPTQVPYSTPISGVNNVASHGAYSMQMQANRPGLERAQTFPTPPGSAGHNVSGQGTTREWGSGIQSQQLAIDTQLSHRSVPTTPATTPPGSNPTQGLTYPTPSGYDQPRHMYSGSAHQLPPFPSGPAMTYTPNSRDTADSRATDAMNQPTGESVTHAVPENNATEHESEPAQFNHGATAYNARATYAFNAGSANPPLHNGNLNSHVSSELTHSPTQTGSGRQTPRTSSTARGHWNSSPYAAAQRQPQAGTNMYNVVREAPPTGAPMGAPQQAYSANSFPSQGYAPTNGVKRDRDESDRDQYGRSDSAVQRDDVEVKRRRTMDGNPATARYDPTARRQNSGLDGQPAAA</sequence>
<dbReference type="GO" id="GO:0043565">
    <property type="term" value="F:sequence-specific DNA binding"/>
    <property type="evidence" value="ECO:0007669"/>
    <property type="project" value="TreeGrafter"/>
</dbReference>
<feature type="region of interest" description="Disordered" evidence="7">
    <location>
        <begin position="378"/>
        <end position="454"/>
    </location>
</feature>
<dbReference type="GO" id="GO:0005634">
    <property type="term" value="C:nucleus"/>
    <property type="evidence" value="ECO:0007669"/>
    <property type="project" value="TreeGrafter"/>
</dbReference>
<dbReference type="PANTHER" id="PTHR47792">
    <property type="entry name" value="PROTEIN SOK2-RELATED"/>
    <property type="match status" value="1"/>
</dbReference>
<dbReference type="SUPFAM" id="SSF54616">
    <property type="entry name" value="DNA-binding domain of Mlu1-box binding protein MBP1"/>
    <property type="match status" value="1"/>
</dbReference>
<dbReference type="PROSITE" id="PS51299">
    <property type="entry name" value="HTH_APSES"/>
    <property type="match status" value="1"/>
</dbReference>
<reference evidence="9" key="1">
    <citation type="journal article" date="2020" name="Stud. Mycol.">
        <title>101 Dothideomycetes genomes: a test case for predicting lifestyles and emergence of pathogens.</title>
        <authorList>
            <person name="Haridas S."/>
            <person name="Albert R."/>
            <person name="Binder M."/>
            <person name="Bloem J."/>
            <person name="Labutti K."/>
            <person name="Salamov A."/>
            <person name="Andreopoulos B."/>
            <person name="Baker S."/>
            <person name="Barry K."/>
            <person name="Bills G."/>
            <person name="Bluhm B."/>
            <person name="Cannon C."/>
            <person name="Castanera R."/>
            <person name="Culley D."/>
            <person name="Daum C."/>
            <person name="Ezra D."/>
            <person name="Gonzalez J."/>
            <person name="Henrissat B."/>
            <person name="Kuo A."/>
            <person name="Liang C."/>
            <person name="Lipzen A."/>
            <person name="Lutzoni F."/>
            <person name="Magnuson J."/>
            <person name="Mondo S."/>
            <person name="Nolan M."/>
            <person name="Ohm R."/>
            <person name="Pangilinan J."/>
            <person name="Park H.-J."/>
            <person name="Ramirez L."/>
            <person name="Alfaro M."/>
            <person name="Sun H."/>
            <person name="Tritt A."/>
            <person name="Yoshinaga Y."/>
            <person name="Zwiers L.-H."/>
            <person name="Turgeon B."/>
            <person name="Goodwin S."/>
            <person name="Spatafora J."/>
            <person name="Crous P."/>
            <person name="Grigoriev I."/>
        </authorList>
    </citation>
    <scope>NUCLEOTIDE SEQUENCE</scope>
    <source>
        <strain evidence="9">CBS 119925</strain>
    </source>
</reference>
<dbReference type="Proteomes" id="UP000799440">
    <property type="component" value="Unassembled WGS sequence"/>
</dbReference>
<name>A0A6A6VDC9_9PLEO</name>
<dbReference type="GO" id="GO:0003700">
    <property type="term" value="F:DNA-binding transcription factor activity"/>
    <property type="evidence" value="ECO:0007669"/>
    <property type="project" value="TreeGrafter"/>
</dbReference>
<keyword evidence="10" id="KW-1185">Reference proteome</keyword>
<evidence type="ECO:0000313" key="10">
    <source>
        <dbReference type="Proteomes" id="UP000799440"/>
    </source>
</evidence>
<dbReference type="SMART" id="SM01252">
    <property type="entry name" value="KilA-N"/>
    <property type="match status" value="1"/>
</dbReference>
<evidence type="ECO:0000256" key="7">
    <source>
        <dbReference type="SAM" id="MobiDB-lite"/>
    </source>
</evidence>
<evidence type="ECO:0000256" key="1">
    <source>
        <dbReference type="ARBA" id="ARBA00007247"/>
    </source>
</evidence>
<feature type="compositionally biased region" description="Polar residues" evidence="7">
    <location>
        <begin position="391"/>
        <end position="400"/>
    </location>
</feature>
<evidence type="ECO:0000256" key="4">
    <source>
        <dbReference type="ARBA" id="ARBA00023125"/>
    </source>
</evidence>
<organism evidence="9 10">
    <name type="scientific">Sporormia fimetaria CBS 119925</name>
    <dbReference type="NCBI Taxonomy" id="1340428"/>
    <lineage>
        <taxon>Eukaryota</taxon>
        <taxon>Fungi</taxon>
        <taxon>Dikarya</taxon>
        <taxon>Ascomycota</taxon>
        <taxon>Pezizomycotina</taxon>
        <taxon>Dothideomycetes</taxon>
        <taxon>Pleosporomycetidae</taxon>
        <taxon>Pleosporales</taxon>
        <taxon>Sporormiaceae</taxon>
        <taxon>Sporormia</taxon>
    </lineage>
</organism>
<feature type="region of interest" description="Disordered" evidence="7">
    <location>
        <begin position="1"/>
        <end position="41"/>
    </location>
</feature>
<dbReference type="InterPro" id="IPR036887">
    <property type="entry name" value="HTH_APSES_sf"/>
</dbReference>
<dbReference type="OrthoDB" id="5407653at2759"/>
<feature type="region of interest" description="Disordered" evidence="7">
    <location>
        <begin position="490"/>
        <end position="647"/>
    </location>
</feature>
<evidence type="ECO:0000313" key="9">
    <source>
        <dbReference type="EMBL" id="KAF2747117.1"/>
    </source>
</evidence>
<proteinExistence type="inferred from homology"/>
<dbReference type="InterPro" id="IPR029790">
    <property type="entry name" value="EFG1/Phd1/StuA"/>
</dbReference>
<keyword evidence="2" id="KW-0749">Sporulation</keyword>
<comment type="similarity">
    <text evidence="1">Belongs to the EFG1/PHD1/stuA family.</text>
</comment>